<proteinExistence type="predicted"/>
<dbReference type="Proteomes" id="UP000020406">
    <property type="component" value="Unassembled WGS sequence"/>
</dbReference>
<evidence type="ECO:0000313" key="2">
    <source>
        <dbReference type="Proteomes" id="UP000020406"/>
    </source>
</evidence>
<name>Z9JLT3_9GAMM</name>
<sequence length="55" mass="6489">MINVQLSFMEFFSYGQVLIVNFIINLLSNKITKVGIVFLQLQLKNRSIYWSYVDV</sequence>
<accession>Z9JLT3</accession>
<evidence type="ECO:0000313" key="1">
    <source>
        <dbReference type="EMBL" id="EWS78938.1"/>
    </source>
</evidence>
<gene>
    <name evidence="1" type="ORF">AF72_03315</name>
</gene>
<dbReference type="EMBL" id="JDSQ01000004">
    <property type="protein sequence ID" value="EWS78938.1"/>
    <property type="molecule type" value="Genomic_DNA"/>
</dbReference>
<organism evidence="1 2">
    <name type="scientific">Xylella taiwanensis</name>
    <dbReference type="NCBI Taxonomy" id="1444770"/>
    <lineage>
        <taxon>Bacteria</taxon>
        <taxon>Pseudomonadati</taxon>
        <taxon>Pseudomonadota</taxon>
        <taxon>Gammaproteobacteria</taxon>
        <taxon>Lysobacterales</taxon>
        <taxon>Lysobacteraceae</taxon>
        <taxon>Xylella</taxon>
    </lineage>
</organism>
<dbReference type="AlphaFoldDB" id="Z9JLT3"/>
<reference evidence="1 2" key="1">
    <citation type="journal article" date="2014" name="Genome Announc.">
        <title>Draft Genome Sequence of Xylella fastidiosa Pear Leaf Scorch Strain in Taiwan.</title>
        <authorList>
            <person name="Su C.C."/>
            <person name="Deng W.L."/>
            <person name="Jan F.J."/>
            <person name="Chang C.J."/>
            <person name="Huang H."/>
            <person name="Chen J."/>
        </authorList>
    </citation>
    <scope>NUCLEOTIDE SEQUENCE [LARGE SCALE GENOMIC DNA]</scope>
    <source>
        <strain evidence="1 2">PLS229</strain>
    </source>
</reference>
<comment type="caution">
    <text evidence="1">The sequence shown here is derived from an EMBL/GenBank/DDBJ whole genome shotgun (WGS) entry which is preliminary data.</text>
</comment>
<protein>
    <submittedName>
        <fullName evidence="1">Uncharacterized protein</fullName>
    </submittedName>
</protein>